<name>A0AA39ZWJ4_9PEZI</name>
<dbReference type="InterPro" id="IPR011989">
    <property type="entry name" value="ARM-like"/>
</dbReference>
<feature type="repeat" description="ARM" evidence="6">
    <location>
        <begin position="108"/>
        <end position="138"/>
    </location>
</feature>
<dbReference type="GO" id="GO:0005634">
    <property type="term" value="C:nucleus"/>
    <property type="evidence" value="ECO:0007669"/>
    <property type="project" value="UniProtKB-SubCell"/>
</dbReference>
<protein>
    <submittedName>
        <fullName evidence="8">Armadillo-type protein</fullName>
    </submittedName>
</protein>
<evidence type="ECO:0000256" key="7">
    <source>
        <dbReference type="SAM" id="MobiDB-lite"/>
    </source>
</evidence>
<gene>
    <name evidence="8" type="ORF">B0H67DRAFT_365883</name>
</gene>
<dbReference type="EMBL" id="JAUKUA010000007">
    <property type="protein sequence ID" value="KAK0704963.1"/>
    <property type="molecule type" value="Genomic_DNA"/>
</dbReference>
<dbReference type="AlphaFoldDB" id="A0AA39ZWJ4"/>
<evidence type="ECO:0000313" key="8">
    <source>
        <dbReference type="EMBL" id="KAK0704963.1"/>
    </source>
</evidence>
<dbReference type="PROSITE" id="PS50176">
    <property type="entry name" value="ARM_REPEAT"/>
    <property type="match status" value="1"/>
</dbReference>
<dbReference type="Gene3D" id="1.25.10.10">
    <property type="entry name" value="Leucine-rich Repeat Variant"/>
    <property type="match status" value="4"/>
</dbReference>
<dbReference type="SMART" id="SM00185">
    <property type="entry name" value="ARM"/>
    <property type="match status" value="5"/>
</dbReference>
<feature type="compositionally biased region" description="Acidic residues" evidence="7">
    <location>
        <begin position="771"/>
        <end position="782"/>
    </location>
</feature>
<keyword evidence="3" id="KW-0963">Cytoplasm</keyword>
<evidence type="ECO:0000256" key="2">
    <source>
        <dbReference type="ARBA" id="ARBA00004496"/>
    </source>
</evidence>
<dbReference type="PANTHER" id="PTHR15651">
    <property type="entry name" value="ARMADILLO REPEAT-CONTAINING PROTEIN 8"/>
    <property type="match status" value="1"/>
</dbReference>
<feature type="compositionally biased region" description="Basic and acidic residues" evidence="7">
    <location>
        <begin position="599"/>
        <end position="618"/>
    </location>
</feature>
<evidence type="ECO:0000256" key="3">
    <source>
        <dbReference type="ARBA" id="ARBA00022490"/>
    </source>
</evidence>
<accession>A0AA39ZWJ4</accession>
<comment type="caution">
    <text evidence="8">The sequence shown here is derived from an EMBL/GenBank/DDBJ whole genome shotgun (WGS) entry which is preliminary data.</text>
</comment>
<evidence type="ECO:0000256" key="6">
    <source>
        <dbReference type="PROSITE-ProRule" id="PRU00259"/>
    </source>
</evidence>
<dbReference type="SUPFAM" id="SSF48371">
    <property type="entry name" value="ARM repeat"/>
    <property type="match status" value="2"/>
</dbReference>
<evidence type="ECO:0000256" key="1">
    <source>
        <dbReference type="ARBA" id="ARBA00004123"/>
    </source>
</evidence>
<evidence type="ECO:0000256" key="4">
    <source>
        <dbReference type="ARBA" id="ARBA00022737"/>
    </source>
</evidence>
<dbReference type="InterPro" id="IPR038739">
    <property type="entry name" value="ARMC8/Vid28"/>
</dbReference>
<dbReference type="InterPro" id="IPR016024">
    <property type="entry name" value="ARM-type_fold"/>
</dbReference>
<keyword evidence="5" id="KW-0539">Nucleus</keyword>
<dbReference type="InterPro" id="IPR000225">
    <property type="entry name" value="Armadillo"/>
</dbReference>
<keyword evidence="9" id="KW-1185">Reference proteome</keyword>
<comment type="subcellular location">
    <subcellularLocation>
        <location evidence="2">Cytoplasm</location>
    </subcellularLocation>
    <subcellularLocation>
        <location evidence="1">Nucleus</location>
    </subcellularLocation>
</comment>
<sequence length="1027" mass="113102">MARIQSPPILSQIRVARSYSEQTVALRALKDEVIGHVQRKEKWIENGILESLVKTLQNPPVHHIPPRDHAVEVTPLSEKDVVRLQSLQLLASFANGGPSFLGPLHAVGAIPTILSHISPPENPPQVILTALRALSNIADATRLAPPGQDDITVLSNQLFTHQHISSLWRIMIQNSHDMVIQEQKCVVASLISRLCKGPEHQNMLAEHGIIDALARMLATIVVSRGEVVPGAEIIGRSDGLAEYIPEPAPLGISLALVLEAISTVIADSRFRACALLSSPFIMAVFPSADFSPPAKETKAAWSVLEMSGMSSHRAKIPGAMDYLLPIVPITQHRSLSSQFPHFPPLGFSPSRESLVLGRQSSMPKFTGWDPNRLDSASLSGDAEANDPESPLVPWLINLVRSTDGLERVMAASVLASLFKAGFTNPEREAALGQLVVPLLCLLIAEHDNEITPAALNSAFIEQETALDWAILERTPEVLARLVADSEYLQQAAHDCGVMKVVYKLLRESYEPMMVQSAPRPWSPSPDHDAEIREGLPTCRIGSPGQLPIYAHKVKMRESTLKLIAGMVTFKDEYRKELADQEMVPCIVESLSASPQKPRSAKDQPKADKMAEDTDRPIKDSQYGVNPDSVIIAACHVIRILGRSVSNLRTALEDHGVAMPIFRLLRHPVAEVQISACGAVCNLVTSSSPMREPLLAAGVLKVLCEHAHSLNPGLRLNSMWALKSLVNAVENNLKKQALEELESGWLVQLICDDTEDEALHTRMRLERRNPNDEDEDMDTETMDDGSRPTLSPSSHPGSQFMFVANPREPLRLQRAKRKVATLREAELNPTRKARNDDLAIQEQGLNFIRNLIGLPSMPAQMAEMVDYIFNELGQDRLFEILASKLKVKVLHAYGRKFSANNSGVAAVPDPRVLYPQAKVIEAVVYVLVHIAASIPQHRQLVIAQTELLKLLGGHLNSLDMDVRRALCHLSTNLAYQEDDADAHACQQRAMELRKLGFLAKLEGLEQSDVDLDVRERAKAAVWQLKSTP</sequence>
<dbReference type="GO" id="GO:0034657">
    <property type="term" value="C:GID complex"/>
    <property type="evidence" value="ECO:0007669"/>
    <property type="project" value="TreeGrafter"/>
</dbReference>
<keyword evidence="4" id="KW-0677">Repeat</keyword>
<feature type="region of interest" description="Disordered" evidence="7">
    <location>
        <begin position="591"/>
        <end position="619"/>
    </location>
</feature>
<proteinExistence type="predicted"/>
<organism evidence="8 9">
    <name type="scientific">Lasiosphaeris hirsuta</name>
    <dbReference type="NCBI Taxonomy" id="260670"/>
    <lineage>
        <taxon>Eukaryota</taxon>
        <taxon>Fungi</taxon>
        <taxon>Dikarya</taxon>
        <taxon>Ascomycota</taxon>
        <taxon>Pezizomycotina</taxon>
        <taxon>Sordariomycetes</taxon>
        <taxon>Sordariomycetidae</taxon>
        <taxon>Sordariales</taxon>
        <taxon>Lasiosphaeriaceae</taxon>
        <taxon>Lasiosphaeris</taxon>
    </lineage>
</organism>
<reference evidence="8" key="1">
    <citation type="submission" date="2023-06" db="EMBL/GenBank/DDBJ databases">
        <title>Genome-scale phylogeny and comparative genomics of the fungal order Sordariales.</title>
        <authorList>
            <consortium name="Lawrence Berkeley National Laboratory"/>
            <person name="Hensen N."/>
            <person name="Bonometti L."/>
            <person name="Westerberg I."/>
            <person name="Brannstrom I.O."/>
            <person name="Guillou S."/>
            <person name="Cros-Aarteil S."/>
            <person name="Calhoun S."/>
            <person name="Haridas S."/>
            <person name="Kuo A."/>
            <person name="Mondo S."/>
            <person name="Pangilinan J."/>
            <person name="Riley R."/>
            <person name="Labutti K."/>
            <person name="Andreopoulos B."/>
            <person name="Lipzen A."/>
            <person name="Chen C."/>
            <person name="Yanf M."/>
            <person name="Daum C."/>
            <person name="Ng V."/>
            <person name="Clum A."/>
            <person name="Steindorff A."/>
            <person name="Ohm R."/>
            <person name="Martin F."/>
            <person name="Silar P."/>
            <person name="Natvig D."/>
            <person name="Lalanne C."/>
            <person name="Gautier V."/>
            <person name="Ament-Velasquez S.L."/>
            <person name="Kruys A."/>
            <person name="Hutchinson M.I."/>
            <person name="Powell A.J."/>
            <person name="Barry K."/>
            <person name="Miller A.N."/>
            <person name="Grigoriev I.V."/>
            <person name="Debuchy R."/>
            <person name="Gladieux P."/>
            <person name="Thoren M.H."/>
            <person name="Johannesson H."/>
        </authorList>
    </citation>
    <scope>NUCLEOTIDE SEQUENCE</scope>
    <source>
        <strain evidence="8">SMH4607-1</strain>
    </source>
</reference>
<dbReference type="Proteomes" id="UP001172102">
    <property type="component" value="Unassembled WGS sequence"/>
</dbReference>
<dbReference type="GO" id="GO:0005737">
    <property type="term" value="C:cytoplasm"/>
    <property type="evidence" value="ECO:0007669"/>
    <property type="project" value="UniProtKB-SubCell"/>
</dbReference>
<dbReference type="GO" id="GO:0043161">
    <property type="term" value="P:proteasome-mediated ubiquitin-dependent protein catabolic process"/>
    <property type="evidence" value="ECO:0007669"/>
    <property type="project" value="TreeGrafter"/>
</dbReference>
<evidence type="ECO:0000313" key="9">
    <source>
        <dbReference type="Proteomes" id="UP001172102"/>
    </source>
</evidence>
<feature type="compositionally biased region" description="Basic and acidic residues" evidence="7">
    <location>
        <begin position="760"/>
        <end position="770"/>
    </location>
</feature>
<evidence type="ECO:0000256" key="5">
    <source>
        <dbReference type="ARBA" id="ARBA00023242"/>
    </source>
</evidence>
<dbReference type="PANTHER" id="PTHR15651:SF7">
    <property type="entry name" value="ARMADILLO REPEAT-CONTAINING PROTEIN 8"/>
    <property type="match status" value="1"/>
</dbReference>
<feature type="region of interest" description="Disordered" evidence="7">
    <location>
        <begin position="760"/>
        <end position="796"/>
    </location>
</feature>
<feature type="compositionally biased region" description="Polar residues" evidence="7">
    <location>
        <begin position="787"/>
        <end position="796"/>
    </location>
</feature>